<gene>
    <name evidence="1" type="ORF">PDLFYP43_01943</name>
</gene>
<accession>A0A6N2ZHH7</accession>
<dbReference type="InterPro" id="IPR049215">
    <property type="entry name" value="DUF6809"/>
</dbReference>
<proteinExistence type="predicted"/>
<organism evidence="1">
    <name type="scientific">Clostridioides difficile</name>
    <name type="common">Peptoclostridium difficile</name>
    <dbReference type="NCBI Taxonomy" id="1496"/>
    <lineage>
        <taxon>Bacteria</taxon>
        <taxon>Bacillati</taxon>
        <taxon>Bacillota</taxon>
        <taxon>Clostridia</taxon>
        <taxon>Peptostreptococcales</taxon>
        <taxon>Peptostreptococcaceae</taxon>
        <taxon>Clostridioides</taxon>
    </lineage>
</organism>
<protein>
    <submittedName>
        <fullName evidence="1">Uncharacterized protein</fullName>
    </submittedName>
</protein>
<dbReference type="RefSeq" id="WP_021389809.1">
    <property type="nucleotide sequence ID" value="NZ_BIUQ01000046.1"/>
</dbReference>
<reference evidence="1" key="1">
    <citation type="submission" date="2019-11" db="EMBL/GenBank/DDBJ databases">
        <authorList>
            <person name="Feng L."/>
        </authorList>
    </citation>
    <scope>NUCLEOTIDE SEQUENCE</scope>
    <source>
        <strain evidence="1">PdifficileLFYP43</strain>
    </source>
</reference>
<name>A0A6N2ZHH7_CLODI</name>
<sequence length="90" mass="11190">MYDEIIEIYFDYWINEHMYRDILEKDKYYIESWKEVKKINELLEKVLEDDKKYVLVELNDLFNSLIEFERELSYKLGFKTGAKFIIELMD</sequence>
<evidence type="ECO:0000313" key="1">
    <source>
        <dbReference type="EMBL" id="VYT78721.1"/>
    </source>
</evidence>
<dbReference type="EMBL" id="CACRUR010000002">
    <property type="protein sequence ID" value="VYT78721.1"/>
    <property type="molecule type" value="Genomic_DNA"/>
</dbReference>
<dbReference type="AlphaFoldDB" id="A0A6N2ZHH7"/>
<dbReference type="Pfam" id="PF20648">
    <property type="entry name" value="DUF6809"/>
    <property type="match status" value="1"/>
</dbReference>